<evidence type="ECO:0000256" key="11">
    <source>
        <dbReference type="ARBA" id="ARBA00022989"/>
    </source>
</evidence>
<dbReference type="GO" id="GO:0008270">
    <property type="term" value="F:zinc ion binding"/>
    <property type="evidence" value="ECO:0007669"/>
    <property type="project" value="UniProtKB-KW"/>
</dbReference>
<dbReference type="PANTHER" id="PTHR46913:SF1">
    <property type="entry name" value="RING-H2 FINGER PROTEIN ATL16"/>
    <property type="match status" value="1"/>
</dbReference>
<evidence type="ECO:0000256" key="14">
    <source>
        <dbReference type="SAM" id="MobiDB-lite"/>
    </source>
</evidence>
<dbReference type="Gene3D" id="3.30.40.10">
    <property type="entry name" value="Zinc/RING finger domain, C3HC4 (zinc finger)"/>
    <property type="match status" value="1"/>
</dbReference>
<evidence type="ECO:0000256" key="10">
    <source>
        <dbReference type="ARBA" id="ARBA00022833"/>
    </source>
</evidence>
<dbReference type="EMBL" id="CM017324">
    <property type="protein sequence ID" value="KAE8038987.1"/>
    <property type="molecule type" value="Genomic_DNA"/>
</dbReference>
<feature type="region of interest" description="Disordered" evidence="14">
    <location>
        <begin position="238"/>
        <end position="279"/>
    </location>
</feature>
<evidence type="ECO:0000256" key="2">
    <source>
        <dbReference type="ARBA" id="ARBA00004167"/>
    </source>
</evidence>
<keyword evidence="11 15" id="KW-1133">Transmembrane helix</keyword>
<evidence type="ECO:0000256" key="4">
    <source>
        <dbReference type="ARBA" id="ARBA00012483"/>
    </source>
</evidence>
<protein>
    <recommendedName>
        <fullName evidence="4">RING-type E3 ubiquitin transferase</fullName>
        <ecNumber evidence="4">2.3.2.27</ecNumber>
    </recommendedName>
</protein>
<accession>A0A660KRD2</accession>
<feature type="compositionally biased region" description="Basic and acidic residues" evidence="14">
    <location>
        <begin position="238"/>
        <end position="252"/>
    </location>
</feature>
<evidence type="ECO:0000256" key="5">
    <source>
        <dbReference type="ARBA" id="ARBA00022679"/>
    </source>
</evidence>
<keyword evidence="5" id="KW-0808">Transferase</keyword>
<dbReference type="SUPFAM" id="SSF57850">
    <property type="entry name" value="RING/U-box"/>
    <property type="match status" value="1"/>
</dbReference>
<keyword evidence="9" id="KW-0833">Ubl conjugation pathway</keyword>
<dbReference type="InterPro" id="IPR013083">
    <property type="entry name" value="Znf_RING/FYVE/PHD"/>
</dbReference>
<feature type="domain" description="RING-type" evidence="16">
    <location>
        <begin position="91"/>
        <end position="120"/>
    </location>
</feature>
<organism evidence="17 18">
    <name type="scientific">Carpinus fangiana</name>
    <dbReference type="NCBI Taxonomy" id="176857"/>
    <lineage>
        <taxon>Eukaryota</taxon>
        <taxon>Viridiplantae</taxon>
        <taxon>Streptophyta</taxon>
        <taxon>Embryophyta</taxon>
        <taxon>Tracheophyta</taxon>
        <taxon>Spermatophyta</taxon>
        <taxon>Magnoliopsida</taxon>
        <taxon>eudicotyledons</taxon>
        <taxon>Gunneridae</taxon>
        <taxon>Pentapetalae</taxon>
        <taxon>rosids</taxon>
        <taxon>fabids</taxon>
        <taxon>Fagales</taxon>
        <taxon>Betulaceae</taxon>
        <taxon>Carpinus</taxon>
    </lineage>
</organism>
<dbReference type="GO" id="GO:0016567">
    <property type="term" value="P:protein ubiquitination"/>
    <property type="evidence" value="ECO:0007669"/>
    <property type="project" value="UniProtKB-UniPathway"/>
</dbReference>
<evidence type="ECO:0000313" key="18">
    <source>
        <dbReference type="Proteomes" id="UP000327013"/>
    </source>
</evidence>
<evidence type="ECO:0000256" key="6">
    <source>
        <dbReference type="ARBA" id="ARBA00022692"/>
    </source>
</evidence>
<evidence type="ECO:0000256" key="7">
    <source>
        <dbReference type="ARBA" id="ARBA00022723"/>
    </source>
</evidence>
<evidence type="ECO:0000256" key="8">
    <source>
        <dbReference type="ARBA" id="ARBA00022771"/>
    </source>
</evidence>
<dbReference type="AlphaFoldDB" id="A0A660KRD2"/>
<evidence type="ECO:0000256" key="1">
    <source>
        <dbReference type="ARBA" id="ARBA00000900"/>
    </source>
</evidence>
<comment type="catalytic activity">
    <reaction evidence="1">
        <text>S-ubiquitinyl-[E2 ubiquitin-conjugating enzyme]-L-cysteine + [acceptor protein]-L-lysine = [E2 ubiquitin-conjugating enzyme]-L-cysteine + N(6)-ubiquitinyl-[acceptor protein]-L-lysine.</text>
        <dbReference type="EC" id="2.3.2.27"/>
    </reaction>
</comment>
<evidence type="ECO:0000313" key="17">
    <source>
        <dbReference type="EMBL" id="KAE8038987.1"/>
    </source>
</evidence>
<keyword evidence="6 15" id="KW-0812">Transmembrane</keyword>
<name>A0A660KRD2_9ROSI</name>
<dbReference type="EC" id="2.3.2.27" evidence="4"/>
<evidence type="ECO:0000259" key="16">
    <source>
        <dbReference type="Pfam" id="PF17123"/>
    </source>
</evidence>
<feature type="compositionally biased region" description="Polar residues" evidence="14">
    <location>
        <begin position="253"/>
        <end position="268"/>
    </location>
</feature>
<keyword evidence="10" id="KW-0862">Zinc</keyword>
<proteinExistence type="inferred from homology"/>
<evidence type="ECO:0000256" key="3">
    <source>
        <dbReference type="ARBA" id="ARBA00004906"/>
    </source>
</evidence>
<evidence type="ECO:0000256" key="13">
    <source>
        <dbReference type="ARBA" id="ARBA00024209"/>
    </source>
</evidence>
<comment type="subcellular location">
    <subcellularLocation>
        <location evidence="2">Membrane</location>
        <topology evidence="2">Single-pass membrane protein</topology>
    </subcellularLocation>
</comment>
<gene>
    <name evidence="17" type="ORF">FH972_011443</name>
</gene>
<keyword evidence="7" id="KW-0479">Metal-binding</keyword>
<keyword evidence="12 15" id="KW-0472">Membrane</keyword>
<dbReference type="GO" id="GO:0016020">
    <property type="term" value="C:membrane"/>
    <property type="evidence" value="ECO:0007669"/>
    <property type="project" value="UniProtKB-SubCell"/>
</dbReference>
<dbReference type="GO" id="GO:0061630">
    <property type="term" value="F:ubiquitin protein ligase activity"/>
    <property type="evidence" value="ECO:0007669"/>
    <property type="project" value="UniProtKB-EC"/>
</dbReference>
<evidence type="ECO:0000256" key="9">
    <source>
        <dbReference type="ARBA" id="ARBA00022786"/>
    </source>
</evidence>
<feature type="transmembrane region" description="Helical" evidence="15">
    <location>
        <begin position="164"/>
        <end position="185"/>
    </location>
</feature>
<dbReference type="PANTHER" id="PTHR46913">
    <property type="entry name" value="RING-H2 FINGER PROTEIN ATL16"/>
    <property type="match status" value="1"/>
</dbReference>
<keyword evidence="18" id="KW-1185">Reference proteome</keyword>
<dbReference type="InterPro" id="IPR001841">
    <property type="entry name" value="Znf_RING"/>
</dbReference>
<reference evidence="17 18" key="1">
    <citation type="submission" date="2019-06" db="EMBL/GenBank/DDBJ databases">
        <title>A chromosomal-level reference genome of Carpinus fangiana (Coryloideae, Betulaceae).</title>
        <authorList>
            <person name="Yang X."/>
            <person name="Wang Z."/>
            <person name="Zhang L."/>
            <person name="Hao G."/>
            <person name="Liu J."/>
            <person name="Yang Y."/>
        </authorList>
    </citation>
    <scope>NUCLEOTIDE SEQUENCE [LARGE SCALE GENOMIC DNA]</scope>
    <source>
        <strain evidence="17">Cfa_2016G</strain>
        <tissue evidence="17">Leaf</tissue>
    </source>
</reference>
<dbReference type="UniPathway" id="UPA00143"/>
<dbReference type="OrthoDB" id="9984778at2759"/>
<dbReference type="Proteomes" id="UP000327013">
    <property type="component" value="Chromosome 4"/>
</dbReference>
<comment type="pathway">
    <text evidence="3">Protein modification; protein ubiquitination.</text>
</comment>
<dbReference type="Pfam" id="PF17123">
    <property type="entry name" value="zf-RING_11"/>
    <property type="match status" value="1"/>
</dbReference>
<sequence length="279" mass="31688">MNSWTVPFIATVCTMIPQFSYYRILKSFCYAFRGVSYRNRVGRHLLNEANPDDPSLQFHSRGLESSILYSLPMSQFKKNNEGEHGQSNPEDCAVCLGEFEEGQWLKRLPNCRHAFHVPCIDTCAGTSKQGRLYPRKDNTSPDVTFLNPTKLTTAMNQLMPVDNLVHLIALMSSIFLASTIGFSLTQIACTADRRRGQHITPGPTLETPKNIQHFNMNHLIPVDMLDQLNIEDSIEVSSEKELKKKEATKEKLPQQTFSPTEQQRQSLSKLRRPNARDSS</sequence>
<comment type="similarity">
    <text evidence="13">Belongs to the RING-type zinc finger family. ATL subfamily.</text>
</comment>
<keyword evidence="8" id="KW-0863">Zinc-finger</keyword>
<evidence type="ECO:0000256" key="12">
    <source>
        <dbReference type="ARBA" id="ARBA00023136"/>
    </source>
</evidence>
<evidence type="ECO:0000256" key="15">
    <source>
        <dbReference type="SAM" id="Phobius"/>
    </source>
</evidence>
<dbReference type="InterPro" id="IPR044600">
    <property type="entry name" value="ATL1/ATL16-like"/>
</dbReference>